<dbReference type="PANTHER" id="PTHR30005">
    <property type="entry name" value="EXOPOLYPHOSPHATASE"/>
    <property type="match status" value="1"/>
</dbReference>
<comment type="similarity">
    <text evidence="1">Belongs to the GppA/Ppx family.</text>
</comment>
<dbReference type="GO" id="GO:0016462">
    <property type="term" value="F:pyrophosphatase activity"/>
    <property type="evidence" value="ECO:0007669"/>
    <property type="project" value="TreeGrafter"/>
</dbReference>
<evidence type="ECO:0000313" key="4">
    <source>
        <dbReference type="Proteomes" id="UP000051955"/>
    </source>
</evidence>
<dbReference type="Gene3D" id="1.10.3210.10">
    <property type="entry name" value="Hypothetical protein af1432"/>
    <property type="match status" value="1"/>
</dbReference>
<accession>A0A0R1LL48</accession>
<name>A0A0R1LL48_9LACO</name>
<dbReference type="Gene3D" id="3.30.420.40">
    <property type="match status" value="1"/>
</dbReference>
<dbReference type="InterPro" id="IPR048950">
    <property type="entry name" value="Ppx_GppA_C"/>
</dbReference>
<dbReference type="Pfam" id="PF21447">
    <property type="entry name" value="Ppx-GppA_III"/>
    <property type="match status" value="1"/>
</dbReference>
<dbReference type="PANTHER" id="PTHR30005:SF0">
    <property type="entry name" value="RETROGRADE REGULATION PROTEIN 2"/>
    <property type="match status" value="1"/>
</dbReference>
<dbReference type="OrthoDB" id="9814545at2"/>
<keyword evidence="4" id="KW-1185">Reference proteome</keyword>
<evidence type="ECO:0000259" key="2">
    <source>
        <dbReference type="Pfam" id="PF21447"/>
    </source>
</evidence>
<dbReference type="Proteomes" id="UP000051955">
    <property type="component" value="Unassembled WGS sequence"/>
</dbReference>
<proteinExistence type="inferred from homology"/>
<evidence type="ECO:0000313" key="3">
    <source>
        <dbReference type="EMBL" id="KRK96352.1"/>
    </source>
</evidence>
<gene>
    <name evidence="3" type="ORF">FD25_GL001843</name>
</gene>
<comment type="caution">
    <text evidence="3">The sequence shown here is derived from an EMBL/GenBank/DDBJ whole genome shotgun (WGS) entry which is preliminary data.</text>
</comment>
<dbReference type="RefSeq" id="WP_057800722.1">
    <property type="nucleotide sequence ID" value="NZ_AZDV01000003.1"/>
</dbReference>
<protein>
    <submittedName>
        <fullName evidence="3">Exopolyphosphatase</fullName>
    </submittedName>
</protein>
<dbReference type="EMBL" id="AZDV01000003">
    <property type="protein sequence ID" value="KRK96352.1"/>
    <property type="molecule type" value="Genomic_DNA"/>
</dbReference>
<feature type="domain" description="Ppx/GppA phosphatase C-terminal" evidence="2">
    <location>
        <begin position="324"/>
        <end position="462"/>
    </location>
</feature>
<dbReference type="SUPFAM" id="SSF109604">
    <property type="entry name" value="HD-domain/PDEase-like"/>
    <property type="match status" value="1"/>
</dbReference>
<sequence length="510" mass="57485">MADNYFGAILVNVTSMELSIVNLKTGQQAEHVQSTVAIGENIYNHVDIDLQTVVDAAEALRGFLQIFKDYGVTHYKAWGSQALSSAPNADFIRDQLYVRTGLRLHWLSLSEESFVRNEAVAIHFADYQRLTEKHAAIIGLNSGSTTFSFFNHHELQASPNMKLGPTRAKEVLQNLRTTAPNPVAVLDDYINSKVDDFYRFIPEDLQQATNQVILIGATPLNGFFIPKGQNSYTLSLERFQQFAHEVTAASDQYLMEHLQVSEEAIGLVLPEVRLIQKLLAVVHAEQVHLVNLNVLDGLTTNRAIAEGYYRKQDFNKQILGAAYAVAQRYRVEPHHMALVEKFALHLFDQLKPLHHLKARDRLLLHIAAIVHDSGGFIDTHQHYLHSDYVLQQSEILGLSAEETQIIAAVSRYHSARTPGGELDRFRQLGSSKRLAIAKLAAILRLADALDDAHQQTVERISVSVRPTQVIITAFSDDDLELVHWAFTRKAEFFTDVFGLQPVFKQRRVHK</sequence>
<organism evidence="3 4">
    <name type="scientific">Levilactobacillus acidifarinae DSM 19394 = JCM 15949</name>
    <dbReference type="NCBI Taxonomy" id="1423715"/>
    <lineage>
        <taxon>Bacteria</taxon>
        <taxon>Bacillati</taxon>
        <taxon>Bacillota</taxon>
        <taxon>Bacilli</taxon>
        <taxon>Lactobacillales</taxon>
        <taxon>Lactobacillaceae</taxon>
        <taxon>Levilactobacillus</taxon>
    </lineage>
</organism>
<dbReference type="STRING" id="1423715.FD25_GL001843"/>
<dbReference type="PATRIC" id="fig|1423715.3.peg.1893"/>
<dbReference type="SUPFAM" id="SSF53067">
    <property type="entry name" value="Actin-like ATPase domain"/>
    <property type="match status" value="2"/>
</dbReference>
<dbReference type="InterPro" id="IPR043129">
    <property type="entry name" value="ATPase_NBD"/>
</dbReference>
<dbReference type="Gene3D" id="3.30.420.150">
    <property type="entry name" value="Exopolyphosphatase. Domain 2"/>
    <property type="match status" value="1"/>
</dbReference>
<reference evidence="3 4" key="1">
    <citation type="journal article" date="2015" name="Genome Announc.">
        <title>Expanding the biotechnology potential of lactobacilli through comparative genomics of 213 strains and associated genera.</title>
        <authorList>
            <person name="Sun Z."/>
            <person name="Harris H.M."/>
            <person name="McCann A."/>
            <person name="Guo C."/>
            <person name="Argimon S."/>
            <person name="Zhang W."/>
            <person name="Yang X."/>
            <person name="Jeffery I.B."/>
            <person name="Cooney J.C."/>
            <person name="Kagawa T.F."/>
            <person name="Liu W."/>
            <person name="Song Y."/>
            <person name="Salvetti E."/>
            <person name="Wrobel A."/>
            <person name="Rasinkangas P."/>
            <person name="Parkhill J."/>
            <person name="Rea M.C."/>
            <person name="O'Sullivan O."/>
            <person name="Ritari J."/>
            <person name="Douillard F.P."/>
            <person name="Paul Ross R."/>
            <person name="Yang R."/>
            <person name="Briner A.E."/>
            <person name="Felis G.E."/>
            <person name="de Vos W.M."/>
            <person name="Barrangou R."/>
            <person name="Klaenhammer T.R."/>
            <person name="Caufield P.W."/>
            <person name="Cui Y."/>
            <person name="Zhang H."/>
            <person name="O'Toole P.W."/>
        </authorList>
    </citation>
    <scope>NUCLEOTIDE SEQUENCE [LARGE SCALE GENOMIC DNA]</scope>
    <source>
        <strain evidence="3 4">DSM 19394</strain>
    </source>
</reference>
<dbReference type="AlphaFoldDB" id="A0A0R1LL48"/>
<evidence type="ECO:0000256" key="1">
    <source>
        <dbReference type="ARBA" id="ARBA00007125"/>
    </source>
</evidence>
<dbReference type="InterPro" id="IPR050273">
    <property type="entry name" value="GppA/Ppx_hydrolase"/>
</dbReference>